<proteinExistence type="predicted"/>
<dbReference type="Gene3D" id="1.20.1420.30">
    <property type="entry name" value="NCX, central ion-binding region"/>
    <property type="match status" value="1"/>
</dbReference>
<feature type="transmembrane region" description="Helical" evidence="5">
    <location>
        <begin position="330"/>
        <end position="346"/>
    </location>
</feature>
<evidence type="ECO:0000256" key="2">
    <source>
        <dbReference type="ARBA" id="ARBA00022692"/>
    </source>
</evidence>
<dbReference type="EMBL" id="CP002063">
    <property type="protein sequence ID" value="ADJ16654.1"/>
    <property type="molecule type" value="Genomic_DNA"/>
</dbReference>
<dbReference type="AlphaFoldDB" id="D8JBK1"/>
<evidence type="ECO:0000313" key="8">
    <source>
        <dbReference type="EMBL" id="ELY39082.1"/>
    </source>
</evidence>
<evidence type="ECO:0000313" key="9">
    <source>
        <dbReference type="Proteomes" id="UP000000390"/>
    </source>
</evidence>
<name>D8JBK1_HALJB</name>
<evidence type="ECO:0000256" key="1">
    <source>
        <dbReference type="ARBA" id="ARBA00004141"/>
    </source>
</evidence>
<dbReference type="Pfam" id="PF01699">
    <property type="entry name" value="Na_Ca_ex"/>
    <property type="match status" value="2"/>
</dbReference>
<keyword evidence="4 5" id="KW-0472">Membrane</keyword>
<evidence type="ECO:0000313" key="10">
    <source>
        <dbReference type="Proteomes" id="UP000011645"/>
    </source>
</evidence>
<evidence type="ECO:0000313" key="7">
    <source>
        <dbReference type="EMBL" id="ADJ16654.1"/>
    </source>
</evidence>
<keyword evidence="10" id="KW-1185">Reference proteome</keyword>
<dbReference type="KEGG" id="hje:HacjB3_16511"/>
<dbReference type="Proteomes" id="UP000000390">
    <property type="component" value="Plasmid 1"/>
</dbReference>
<dbReference type="GO" id="GO:0006874">
    <property type="term" value="P:intracellular calcium ion homeostasis"/>
    <property type="evidence" value="ECO:0007669"/>
    <property type="project" value="TreeGrafter"/>
</dbReference>
<reference evidence="7 9" key="1">
    <citation type="journal article" date="2010" name="J. Bacteriol.">
        <title>Complete genome sequence of Halalkalicoccus jeotgali B3(T), an extremely halophilic archaeon.</title>
        <authorList>
            <person name="Roh S.W."/>
            <person name="Nam Y.D."/>
            <person name="Nam S.H."/>
            <person name="Choi S.H."/>
            <person name="Park H.S."/>
            <person name="Bae J.W."/>
        </authorList>
    </citation>
    <scope>NUCLEOTIDE SEQUENCE [LARGE SCALE GENOMIC DNA]</scope>
    <source>
        <strain evidence="7">B3</strain>
        <strain evidence="9">DSM 18796 / CECT 7217 / JCM 14584 / KCTC 4019 / B3</strain>
        <plasmid evidence="9">1</plasmid>
    </source>
</reference>
<comment type="subcellular location">
    <subcellularLocation>
        <location evidence="1">Membrane</location>
        <topology evidence="1">Multi-pass membrane protein</topology>
    </subcellularLocation>
</comment>
<dbReference type="eggNOG" id="arCOG02881">
    <property type="taxonomic scope" value="Archaea"/>
</dbReference>
<dbReference type="GO" id="GO:0005262">
    <property type="term" value="F:calcium channel activity"/>
    <property type="evidence" value="ECO:0007669"/>
    <property type="project" value="TreeGrafter"/>
</dbReference>
<organism evidence="7 9">
    <name type="scientific">Halalkalicoccus jeotgali (strain DSM 18796 / CECT 7217 / JCM 14584 / KCTC 4019 / B3)</name>
    <dbReference type="NCBI Taxonomy" id="795797"/>
    <lineage>
        <taxon>Archaea</taxon>
        <taxon>Methanobacteriati</taxon>
        <taxon>Methanobacteriota</taxon>
        <taxon>Stenosarchaea group</taxon>
        <taxon>Halobacteria</taxon>
        <taxon>Halobacteriales</taxon>
        <taxon>Halococcaceae</taxon>
        <taxon>Halalkalicoccus</taxon>
    </lineage>
</organism>
<protein>
    <submittedName>
        <fullName evidence="7">Na+/Ca2+-exchanging protein</fullName>
    </submittedName>
</protein>
<dbReference type="InterPro" id="IPR044880">
    <property type="entry name" value="NCX_ion-bd_dom_sf"/>
</dbReference>
<sequence length="358" mass="37854">MRVEHDWTTGIRTLETDALQNTGVNPLFVATALVIVSTGVIWKGSEVLEASAERLSKHYGLPVAVHGAVVVAVGSSFPELSTVVISTLLHGEFSLGVGAIVGSAVFNLLVIPAFSALSSERLESTRDLVHKDAQFYIISVLVLFATFALGATYVPGGTNQAAVLTPALVVFPLLTYGIYVFLHYQDVREHTQSEDIAIKSAHEWGRLVVSLALIAIGVEGIVRGALEFGAVFDTPPAFWGITVIAIATSLPDTFVSVRAARQGSSVTSLTNVLGSNTFNLLVAIPVGVLIAGATTVNFLVAVPLLGFLGIATLVFIVSARTDLKISNSEAYVFLALYAVFLIWMGLETAGISQTVRGL</sequence>
<dbReference type="PATRIC" id="fig|795797.18.peg.3254"/>
<reference evidence="8 10" key="2">
    <citation type="journal article" date="2014" name="PLoS Genet.">
        <title>Phylogenetically driven sequencing of extremely halophilic archaea reveals strategies for static and dynamic osmo-response.</title>
        <authorList>
            <person name="Becker E.A."/>
            <person name="Seitzer P.M."/>
            <person name="Tritt A."/>
            <person name="Larsen D."/>
            <person name="Krusor M."/>
            <person name="Yao A.I."/>
            <person name="Wu D."/>
            <person name="Madern D."/>
            <person name="Eisen J.A."/>
            <person name="Darling A.E."/>
            <person name="Facciotti M.T."/>
        </authorList>
    </citation>
    <scope>NUCLEOTIDE SEQUENCE [LARGE SCALE GENOMIC DNA]</scope>
    <source>
        <strain evidence="8">B3</strain>
        <strain evidence="10">DSM 18796 / CECT 7217 / JCM 14584 / KCTC 4019 / B3</strain>
    </source>
</reference>
<feature type="transmembrane region" description="Helical" evidence="5">
    <location>
        <begin position="135"/>
        <end position="155"/>
    </location>
</feature>
<evidence type="ECO:0000259" key="6">
    <source>
        <dbReference type="Pfam" id="PF01699"/>
    </source>
</evidence>
<dbReference type="HOGENOM" id="CLU_007948_0_0_2"/>
<feature type="domain" description="Sodium/calcium exchanger membrane region" evidence="6">
    <location>
        <begin position="204"/>
        <end position="344"/>
    </location>
</feature>
<dbReference type="PANTHER" id="PTHR10846">
    <property type="entry name" value="SODIUM/POTASSIUM/CALCIUM EXCHANGER"/>
    <property type="match status" value="1"/>
</dbReference>
<dbReference type="GO" id="GO:0008273">
    <property type="term" value="F:calcium, potassium:sodium antiporter activity"/>
    <property type="evidence" value="ECO:0007669"/>
    <property type="project" value="TreeGrafter"/>
</dbReference>
<feature type="transmembrane region" description="Helical" evidence="5">
    <location>
        <begin position="298"/>
        <end position="318"/>
    </location>
</feature>
<dbReference type="EMBL" id="AOHV01000016">
    <property type="protein sequence ID" value="ELY39082.1"/>
    <property type="molecule type" value="Genomic_DNA"/>
</dbReference>
<feature type="transmembrane region" description="Helical" evidence="5">
    <location>
        <begin position="95"/>
        <end position="114"/>
    </location>
</feature>
<feature type="transmembrane region" description="Helical" evidence="5">
    <location>
        <begin position="63"/>
        <end position="89"/>
    </location>
</feature>
<dbReference type="PANTHER" id="PTHR10846:SF8">
    <property type="entry name" value="INNER MEMBRANE PROTEIN YRBG"/>
    <property type="match status" value="1"/>
</dbReference>
<keyword evidence="7" id="KW-0614">Plasmid</keyword>
<gene>
    <name evidence="7" type="ordered locus">HacjB3_16511</name>
    <name evidence="8" type="ORF">C497_06219</name>
</gene>
<keyword evidence="3 5" id="KW-1133">Transmembrane helix</keyword>
<feature type="transmembrane region" description="Helical" evidence="5">
    <location>
        <begin position="161"/>
        <end position="184"/>
    </location>
</feature>
<geneLocation type="plasmid" evidence="7 9">
    <name>1</name>
</geneLocation>
<feature type="transmembrane region" description="Helical" evidence="5">
    <location>
        <begin position="204"/>
        <end position="226"/>
    </location>
</feature>
<feature type="transmembrane region" description="Helical" evidence="5">
    <location>
        <begin position="238"/>
        <end position="257"/>
    </location>
</feature>
<evidence type="ECO:0000256" key="5">
    <source>
        <dbReference type="SAM" id="Phobius"/>
    </source>
</evidence>
<evidence type="ECO:0000256" key="4">
    <source>
        <dbReference type="ARBA" id="ARBA00023136"/>
    </source>
</evidence>
<accession>D8JBK1</accession>
<dbReference type="GO" id="GO:0005886">
    <property type="term" value="C:plasma membrane"/>
    <property type="evidence" value="ECO:0007669"/>
    <property type="project" value="TreeGrafter"/>
</dbReference>
<dbReference type="InterPro" id="IPR004481">
    <property type="entry name" value="K/Na/Ca-exchanger"/>
</dbReference>
<feature type="domain" description="Sodium/calcium exchanger membrane region" evidence="6">
    <location>
        <begin position="30"/>
        <end position="183"/>
    </location>
</feature>
<dbReference type="Proteomes" id="UP000011645">
    <property type="component" value="Unassembled WGS sequence"/>
</dbReference>
<feature type="transmembrane region" description="Helical" evidence="5">
    <location>
        <begin position="269"/>
        <end position="292"/>
    </location>
</feature>
<dbReference type="InterPro" id="IPR004837">
    <property type="entry name" value="NaCa_Exmemb"/>
</dbReference>
<evidence type="ECO:0000256" key="3">
    <source>
        <dbReference type="ARBA" id="ARBA00022989"/>
    </source>
</evidence>
<keyword evidence="2 5" id="KW-0812">Transmembrane</keyword>
<feature type="transmembrane region" description="Helical" evidence="5">
    <location>
        <begin position="23"/>
        <end position="42"/>
    </location>
</feature>